<dbReference type="EMBL" id="JBHRYE010000002">
    <property type="protein sequence ID" value="MFC3670040.1"/>
    <property type="molecule type" value="Genomic_DNA"/>
</dbReference>
<reference evidence="3" key="1">
    <citation type="journal article" date="2019" name="Int. J. Syst. Evol. Microbiol.">
        <title>The Global Catalogue of Microorganisms (GCM) 10K type strain sequencing project: providing services to taxonomists for standard genome sequencing and annotation.</title>
        <authorList>
            <consortium name="The Broad Institute Genomics Platform"/>
            <consortium name="The Broad Institute Genome Sequencing Center for Infectious Disease"/>
            <person name="Wu L."/>
            <person name="Ma J."/>
        </authorList>
    </citation>
    <scope>NUCLEOTIDE SEQUENCE [LARGE SCALE GENOMIC DNA]</scope>
    <source>
        <strain evidence="3">KCTC 42224</strain>
    </source>
</reference>
<sequence>MKVFHFLVAAAAVASVPALAQAQTAAPAAPTANAGASVAVGGTIFDPQGGEVGKIVSMTGDAVVVDTGANKATLPKSAIGSGPKGPIIAMTKAQIDEQVAAANQKAAAAVEAAMVTGAPVKGKAGGSIGTIKEVKGDQVIVARAAGPVALPKTAFGLGADGLFISMTAAELDAATKAAASS</sequence>
<dbReference type="RefSeq" id="WP_229815284.1">
    <property type="nucleotide sequence ID" value="NZ_BMZP01000009.1"/>
</dbReference>
<dbReference type="Proteomes" id="UP001595683">
    <property type="component" value="Unassembled WGS sequence"/>
</dbReference>
<name>A0ABV7UY28_9SPHN</name>
<feature type="chain" id="PRO_5045769981" description="Preprotein translocase subunit YajC" evidence="1">
    <location>
        <begin position="21"/>
        <end position="181"/>
    </location>
</feature>
<evidence type="ECO:0000313" key="3">
    <source>
        <dbReference type="Proteomes" id="UP001595683"/>
    </source>
</evidence>
<keyword evidence="3" id="KW-1185">Reference proteome</keyword>
<keyword evidence="1" id="KW-0732">Signal</keyword>
<gene>
    <name evidence="2" type="ORF">ACFOOT_01245</name>
</gene>
<organism evidence="2 3">
    <name type="scientific">Novosphingobium pokkalii</name>
    <dbReference type="NCBI Taxonomy" id="1770194"/>
    <lineage>
        <taxon>Bacteria</taxon>
        <taxon>Pseudomonadati</taxon>
        <taxon>Pseudomonadota</taxon>
        <taxon>Alphaproteobacteria</taxon>
        <taxon>Sphingomonadales</taxon>
        <taxon>Sphingomonadaceae</taxon>
        <taxon>Novosphingobium</taxon>
    </lineage>
</organism>
<feature type="signal peptide" evidence="1">
    <location>
        <begin position="1"/>
        <end position="20"/>
    </location>
</feature>
<evidence type="ECO:0000313" key="2">
    <source>
        <dbReference type="EMBL" id="MFC3670040.1"/>
    </source>
</evidence>
<comment type="caution">
    <text evidence="2">The sequence shown here is derived from an EMBL/GenBank/DDBJ whole genome shotgun (WGS) entry which is preliminary data.</text>
</comment>
<evidence type="ECO:0000256" key="1">
    <source>
        <dbReference type="SAM" id="SignalP"/>
    </source>
</evidence>
<proteinExistence type="predicted"/>
<evidence type="ECO:0008006" key="4">
    <source>
        <dbReference type="Google" id="ProtNLM"/>
    </source>
</evidence>
<accession>A0ABV7UY28</accession>
<protein>
    <recommendedName>
        <fullName evidence="4">Preprotein translocase subunit YajC</fullName>
    </recommendedName>
</protein>